<gene>
    <name evidence="1" type="ORF">M153_3160004487</name>
</gene>
<reference evidence="1 2" key="1">
    <citation type="submission" date="2015-07" db="EMBL/GenBank/DDBJ databases">
        <title>The genome of Pseudoloma neurophilia, a relevant intracellular parasite of the zebrafish.</title>
        <authorList>
            <person name="Ndikumana S."/>
            <person name="Pelin A."/>
            <person name="Sanders J."/>
            <person name="Corradi N."/>
        </authorList>
    </citation>
    <scope>NUCLEOTIDE SEQUENCE [LARGE SCALE GENOMIC DNA]</scope>
    <source>
        <strain evidence="1 2">MK1</strain>
    </source>
</reference>
<accession>A0A0R0LY77</accession>
<organism evidence="1 2">
    <name type="scientific">Pseudoloma neurophilia</name>
    <dbReference type="NCBI Taxonomy" id="146866"/>
    <lineage>
        <taxon>Eukaryota</taxon>
        <taxon>Fungi</taxon>
        <taxon>Fungi incertae sedis</taxon>
        <taxon>Microsporidia</taxon>
        <taxon>Pseudoloma</taxon>
    </lineage>
</organism>
<name>A0A0R0LY77_9MICR</name>
<dbReference type="VEuPathDB" id="MicrosporidiaDB:M153_3160004487"/>
<protein>
    <submittedName>
        <fullName evidence="1">Uncharacterized protein</fullName>
    </submittedName>
</protein>
<dbReference type="AlphaFoldDB" id="A0A0R0LY77"/>
<proteinExistence type="predicted"/>
<dbReference type="Proteomes" id="UP000051530">
    <property type="component" value="Unassembled WGS sequence"/>
</dbReference>
<dbReference type="EMBL" id="LGUB01000104">
    <property type="protein sequence ID" value="KRH94265.1"/>
    <property type="molecule type" value="Genomic_DNA"/>
</dbReference>
<comment type="caution">
    <text evidence="1">The sequence shown here is derived from an EMBL/GenBank/DDBJ whole genome shotgun (WGS) entry which is preliminary data.</text>
</comment>
<keyword evidence="2" id="KW-1185">Reference proteome</keyword>
<evidence type="ECO:0000313" key="2">
    <source>
        <dbReference type="Proteomes" id="UP000051530"/>
    </source>
</evidence>
<sequence>MTEEISFEKLRSTFLQDNKLEIMTEYSSVITEISSKYIYGIDNPDNLNDVLNIIKGQKNVTDVSESFFDFLQSDSFDSKTANDYVDKLEYACERLKEALQHINKAENS</sequence>
<evidence type="ECO:0000313" key="1">
    <source>
        <dbReference type="EMBL" id="KRH94265.1"/>
    </source>
</evidence>